<dbReference type="SUPFAM" id="SSF48452">
    <property type="entry name" value="TPR-like"/>
    <property type="match status" value="1"/>
</dbReference>
<evidence type="ECO:0000313" key="2">
    <source>
        <dbReference type="Proteomes" id="UP000597444"/>
    </source>
</evidence>
<dbReference type="RefSeq" id="WP_220206943.1">
    <property type="nucleotide sequence ID" value="NZ_BNJK01000001.1"/>
</dbReference>
<dbReference type="InterPro" id="IPR011990">
    <property type="entry name" value="TPR-like_helical_dom_sf"/>
</dbReference>
<protein>
    <recommendedName>
        <fullName evidence="3">Tetratricopeptide repeat protein</fullName>
    </recommendedName>
</protein>
<organism evidence="1 2">
    <name type="scientific">Reticulibacter mediterranei</name>
    <dbReference type="NCBI Taxonomy" id="2778369"/>
    <lineage>
        <taxon>Bacteria</taxon>
        <taxon>Bacillati</taxon>
        <taxon>Chloroflexota</taxon>
        <taxon>Ktedonobacteria</taxon>
        <taxon>Ktedonobacterales</taxon>
        <taxon>Reticulibacteraceae</taxon>
        <taxon>Reticulibacter</taxon>
    </lineage>
</organism>
<dbReference type="EMBL" id="BNJK01000001">
    <property type="protein sequence ID" value="GHO96305.1"/>
    <property type="molecule type" value="Genomic_DNA"/>
</dbReference>
<gene>
    <name evidence="1" type="ORF">KSF_063530</name>
</gene>
<evidence type="ECO:0000313" key="1">
    <source>
        <dbReference type="EMBL" id="GHO96305.1"/>
    </source>
</evidence>
<evidence type="ECO:0008006" key="3">
    <source>
        <dbReference type="Google" id="ProtNLM"/>
    </source>
</evidence>
<name>A0A8J3IPV7_9CHLR</name>
<dbReference type="AlphaFoldDB" id="A0A8J3IPV7"/>
<reference evidence="1" key="1">
    <citation type="submission" date="2020-10" db="EMBL/GenBank/DDBJ databases">
        <title>Taxonomic study of unclassified bacteria belonging to the class Ktedonobacteria.</title>
        <authorList>
            <person name="Yabe S."/>
            <person name="Wang C.M."/>
            <person name="Zheng Y."/>
            <person name="Sakai Y."/>
            <person name="Cavaletti L."/>
            <person name="Monciardini P."/>
            <person name="Donadio S."/>
        </authorList>
    </citation>
    <scope>NUCLEOTIDE SEQUENCE</scope>
    <source>
        <strain evidence="1">ID150040</strain>
    </source>
</reference>
<keyword evidence="2" id="KW-1185">Reference proteome</keyword>
<dbReference type="Gene3D" id="1.25.40.10">
    <property type="entry name" value="Tetratricopeptide repeat domain"/>
    <property type="match status" value="1"/>
</dbReference>
<sequence>MNISTFRAMLERRGYTDFFFHVKKDGIECTVCGPHVEKLMSFGQQEWDAMTVKEARIYLDETIGEGMIHVMHVCGQGLLQADEGWNAEESSENPYSDLPPGYYTVPVDEDSEPIEQCPECGLILNLAKGLPRVDDPEELLPEDHDFDDDPAPRDLEFMAGELALHEKEFTRAEEHFRTTLDLDDLCLTEARLYLGLTLIWQGKLEEAIEHFELDLEDRGVRLSGFFALWCVLSGYEDPQKFVADTRNYYIKLGWLDLDGKPQDDSWDEEEEEIEKLHTPLLPRDVLSMLKDNLDADSIEDSATPGDRLLSALVSYLRQEFRRVLALLHNNADGRFGWAATFWTAMACLELNREVDAQKLLEQIRPHPLFPLALLAPLRWAQVSHPTFFNACVQPLFQRLHFQDHTDN</sequence>
<proteinExistence type="predicted"/>
<comment type="caution">
    <text evidence="1">The sequence shown here is derived from an EMBL/GenBank/DDBJ whole genome shotgun (WGS) entry which is preliminary data.</text>
</comment>
<accession>A0A8J3IPV7</accession>
<dbReference type="Proteomes" id="UP000597444">
    <property type="component" value="Unassembled WGS sequence"/>
</dbReference>